<feature type="non-terminal residue" evidence="1">
    <location>
        <position position="1"/>
    </location>
</feature>
<keyword evidence="2" id="KW-1185">Reference proteome</keyword>
<dbReference type="EMBL" id="CAJVCH010571066">
    <property type="protein sequence ID" value="CAG7836520.1"/>
    <property type="molecule type" value="Genomic_DNA"/>
</dbReference>
<reference evidence="1" key="1">
    <citation type="submission" date="2021-06" db="EMBL/GenBank/DDBJ databases">
        <authorList>
            <person name="Hodson N. C."/>
            <person name="Mongue J. A."/>
            <person name="Jaron S. K."/>
        </authorList>
    </citation>
    <scope>NUCLEOTIDE SEQUENCE</scope>
</reference>
<dbReference type="Proteomes" id="UP000708208">
    <property type="component" value="Unassembled WGS sequence"/>
</dbReference>
<evidence type="ECO:0000313" key="1">
    <source>
        <dbReference type="EMBL" id="CAG7836520.1"/>
    </source>
</evidence>
<protein>
    <submittedName>
        <fullName evidence="1">Uncharacterized protein</fullName>
    </submittedName>
</protein>
<gene>
    <name evidence="1" type="ORF">AFUS01_LOCUS45757</name>
</gene>
<organism evidence="1 2">
    <name type="scientific">Allacma fusca</name>
    <dbReference type="NCBI Taxonomy" id="39272"/>
    <lineage>
        <taxon>Eukaryota</taxon>
        <taxon>Metazoa</taxon>
        <taxon>Ecdysozoa</taxon>
        <taxon>Arthropoda</taxon>
        <taxon>Hexapoda</taxon>
        <taxon>Collembola</taxon>
        <taxon>Symphypleona</taxon>
        <taxon>Sminthuridae</taxon>
        <taxon>Allacma</taxon>
    </lineage>
</organism>
<sequence length="16" mass="1999">NCWYIPTKFGVTLRWD</sequence>
<evidence type="ECO:0000313" key="2">
    <source>
        <dbReference type="Proteomes" id="UP000708208"/>
    </source>
</evidence>
<name>A0A8J2PTL8_9HEXA</name>
<proteinExistence type="predicted"/>
<dbReference type="AlphaFoldDB" id="A0A8J2PTL8"/>
<comment type="caution">
    <text evidence="1">The sequence shown here is derived from an EMBL/GenBank/DDBJ whole genome shotgun (WGS) entry which is preliminary data.</text>
</comment>
<accession>A0A8J2PTL8</accession>